<evidence type="ECO:0000256" key="4">
    <source>
        <dbReference type="ARBA" id="ARBA00023163"/>
    </source>
</evidence>
<dbReference type="RefSeq" id="WP_073105444.1">
    <property type="nucleotide sequence ID" value="NZ_FQZY01000010.1"/>
</dbReference>
<dbReference type="SUPFAM" id="SSF46689">
    <property type="entry name" value="Homeodomain-like"/>
    <property type="match status" value="2"/>
</dbReference>
<evidence type="ECO:0000256" key="6">
    <source>
        <dbReference type="PROSITE-ProRule" id="PRU00169"/>
    </source>
</evidence>
<dbReference type="GO" id="GO:0000160">
    <property type="term" value="P:phosphorelay signal transduction system"/>
    <property type="evidence" value="ECO:0007669"/>
    <property type="project" value="InterPro"/>
</dbReference>
<name>A0A1M6JZ58_9FIRM</name>
<keyword evidence="6" id="KW-0597">Phosphoprotein</keyword>
<comment type="function">
    <text evidence="5">May play the central regulatory role in sporulation. It may be an element of the effector pathway responsible for the activation of sporulation genes in response to nutritional stress. Spo0A may act in concert with spo0H (a sigma factor) to control the expression of some genes that are critical to the sporulation process.</text>
</comment>
<reference evidence="9 10" key="1">
    <citation type="submission" date="2016-11" db="EMBL/GenBank/DDBJ databases">
        <authorList>
            <person name="Jaros S."/>
            <person name="Januszkiewicz K."/>
            <person name="Wedrychowicz H."/>
        </authorList>
    </citation>
    <scope>NUCLEOTIDE SEQUENCE [LARGE SCALE GENOMIC DNA]</scope>
    <source>
        <strain evidence="9 10">DSM 15480</strain>
    </source>
</reference>
<keyword evidence="2" id="KW-0805">Transcription regulation</keyword>
<dbReference type="Proteomes" id="UP000184301">
    <property type="component" value="Unassembled WGS sequence"/>
</dbReference>
<dbReference type="PROSITE" id="PS01124">
    <property type="entry name" value="HTH_ARAC_FAMILY_2"/>
    <property type="match status" value="1"/>
</dbReference>
<evidence type="ECO:0000256" key="3">
    <source>
        <dbReference type="ARBA" id="ARBA00023125"/>
    </source>
</evidence>
<dbReference type="SMART" id="SM00342">
    <property type="entry name" value="HTH_ARAC"/>
    <property type="match status" value="1"/>
</dbReference>
<dbReference type="InterPro" id="IPR020449">
    <property type="entry name" value="Tscrpt_reg_AraC-type_HTH"/>
</dbReference>
<dbReference type="InterPro" id="IPR018062">
    <property type="entry name" value="HTH_AraC-typ_CS"/>
</dbReference>
<sequence length="251" mass="29317">MYRVMLVEDDRTVRYVYSRMREWEKQGFTIECEAANGSQAVEMLRTHSVDIIFTDIRMPLMNGIEMMKQMKELYPGMLFVLISSYNEFEYAREGLKLGALDYITKPMEEKDLLEVLERAKVILDDASEGGMLQKLIMISKNEVNEEDSLLANLCGYLEEHLSENLTMEDVAEYLNMNRDYLGKQLKLRTGYTFRNLYNSLKMEYAKDLIHESSQKIYEISDSLGYTSADYFSQLFKKSVGMTPAEYKRGRE</sequence>
<dbReference type="Pfam" id="PF12833">
    <property type="entry name" value="HTH_18"/>
    <property type="match status" value="1"/>
</dbReference>
<dbReference type="STRING" id="1121950.SAMN02745243_00788"/>
<keyword evidence="4" id="KW-0804">Transcription</keyword>
<dbReference type="Pfam" id="PF00072">
    <property type="entry name" value="Response_reg"/>
    <property type="match status" value="1"/>
</dbReference>
<proteinExistence type="predicted"/>
<evidence type="ECO:0000259" key="7">
    <source>
        <dbReference type="PROSITE" id="PS01124"/>
    </source>
</evidence>
<feature type="modified residue" description="4-aspartylphosphate" evidence="6">
    <location>
        <position position="55"/>
    </location>
</feature>
<dbReference type="PROSITE" id="PS00041">
    <property type="entry name" value="HTH_ARAC_FAMILY_1"/>
    <property type="match status" value="1"/>
</dbReference>
<keyword evidence="3" id="KW-0238">DNA-binding</keyword>
<dbReference type="CDD" id="cd17536">
    <property type="entry name" value="REC_YesN-like"/>
    <property type="match status" value="1"/>
</dbReference>
<accession>A0A1M6JZ58</accession>
<dbReference type="OrthoDB" id="1769137at2"/>
<organism evidence="9 10">
    <name type="scientific">Hespellia stercorisuis DSM 15480</name>
    <dbReference type="NCBI Taxonomy" id="1121950"/>
    <lineage>
        <taxon>Bacteria</taxon>
        <taxon>Bacillati</taxon>
        <taxon>Bacillota</taxon>
        <taxon>Clostridia</taxon>
        <taxon>Lachnospirales</taxon>
        <taxon>Lachnospiraceae</taxon>
        <taxon>Hespellia</taxon>
    </lineage>
</organism>
<evidence type="ECO:0000256" key="1">
    <source>
        <dbReference type="ARBA" id="ARBA00018672"/>
    </source>
</evidence>
<dbReference type="SMART" id="SM00448">
    <property type="entry name" value="REC"/>
    <property type="match status" value="1"/>
</dbReference>
<feature type="domain" description="HTH araC/xylS-type" evidence="7">
    <location>
        <begin position="151"/>
        <end position="249"/>
    </location>
</feature>
<dbReference type="PANTHER" id="PTHR43280">
    <property type="entry name" value="ARAC-FAMILY TRANSCRIPTIONAL REGULATOR"/>
    <property type="match status" value="1"/>
</dbReference>
<dbReference type="InterPro" id="IPR009057">
    <property type="entry name" value="Homeodomain-like_sf"/>
</dbReference>
<dbReference type="AlphaFoldDB" id="A0A1M6JZ58"/>
<dbReference type="PRINTS" id="PR00032">
    <property type="entry name" value="HTHARAC"/>
</dbReference>
<dbReference type="Gene3D" id="1.10.10.60">
    <property type="entry name" value="Homeodomain-like"/>
    <property type="match status" value="2"/>
</dbReference>
<dbReference type="PROSITE" id="PS50110">
    <property type="entry name" value="RESPONSE_REGULATORY"/>
    <property type="match status" value="1"/>
</dbReference>
<dbReference type="EMBL" id="FQZY01000010">
    <property type="protein sequence ID" value="SHJ52000.1"/>
    <property type="molecule type" value="Genomic_DNA"/>
</dbReference>
<dbReference type="InterPro" id="IPR001789">
    <property type="entry name" value="Sig_transdc_resp-reg_receiver"/>
</dbReference>
<dbReference type="GO" id="GO:0003700">
    <property type="term" value="F:DNA-binding transcription factor activity"/>
    <property type="evidence" value="ECO:0007669"/>
    <property type="project" value="InterPro"/>
</dbReference>
<protein>
    <recommendedName>
        <fullName evidence="1">Stage 0 sporulation protein A homolog</fullName>
    </recommendedName>
</protein>
<evidence type="ECO:0000313" key="10">
    <source>
        <dbReference type="Proteomes" id="UP000184301"/>
    </source>
</evidence>
<dbReference type="SUPFAM" id="SSF52172">
    <property type="entry name" value="CheY-like"/>
    <property type="match status" value="1"/>
</dbReference>
<keyword evidence="10" id="KW-1185">Reference proteome</keyword>
<evidence type="ECO:0000313" key="9">
    <source>
        <dbReference type="EMBL" id="SHJ52000.1"/>
    </source>
</evidence>
<evidence type="ECO:0000256" key="5">
    <source>
        <dbReference type="ARBA" id="ARBA00024867"/>
    </source>
</evidence>
<dbReference type="PANTHER" id="PTHR43280:SF28">
    <property type="entry name" value="HTH-TYPE TRANSCRIPTIONAL ACTIVATOR RHAS"/>
    <property type="match status" value="1"/>
</dbReference>
<evidence type="ECO:0000259" key="8">
    <source>
        <dbReference type="PROSITE" id="PS50110"/>
    </source>
</evidence>
<dbReference type="GO" id="GO:0043565">
    <property type="term" value="F:sequence-specific DNA binding"/>
    <property type="evidence" value="ECO:0007669"/>
    <property type="project" value="InterPro"/>
</dbReference>
<dbReference type="InterPro" id="IPR018060">
    <property type="entry name" value="HTH_AraC"/>
</dbReference>
<dbReference type="Gene3D" id="3.40.50.2300">
    <property type="match status" value="1"/>
</dbReference>
<gene>
    <name evidence="9" type="ORF">SAMN02745243_00788</name>
</gene>
<feature type="domain" description="Response regulatory" evidence="8">
    <location>
        <begin position="3"/>
        <end position="120"/>
    </location>
</feature>
<dbReference type="InterPro" id="IPR011006">
    <property type="entry name" value="CheY-like_superfamily"/>
</dbReference>
<evidence type="ECO:0000256" key="2">
    <source>
        <dbReference type="ARBA" id="ARBA00023015"/>
    </source>
</evidence>